<keyword evidence="4" id="KW-1185">Reference proteome</keyword>
<accession>A0A0E4H7L3</accession>
<feature type="domain" description="Terminase large subunit-like endonuclease" evidence="2">
    <location>
        <begin position="247"/>
        <end position="526"/>
    </location>
</feature>
<dbReference type="Pfam" id="PF03354">
    <property type="entry name" value="TerL_ATPase"/>
    <property type="match status" value="1"/>
</dbReference>
<reference evidence="4" key="1">
    <citation type="submission" date="2015-03" db="EMBL/GenBank/DDBJ databases">
        <authorList>
            <person name="Urmite Genomes"/>
        </authorList>
    </citation>
    <scope>NUCLEOTIDE SEQUENCE [LARGE SCALE GENOMIC DNA]</scope>
    <source>
        <strain evidence="4">FF10</strain>
    </source>
</reference>
<dbReference type="Gene3D" id="3.40.50.300">
    <property type="entry name" value="P-loop containing nucleotide triphosphate hydrolases"/>
    <property type="match status" value="1"/>
</dbReference>
<dbReference type="InterPro" id="IPR046462">
    <property type="entry name" value="TerL_nuclease"/>
</dbReference>
<evidence type="ECO:0000259" key="1">
    <source>
        <dbReference type="Pfam" id="PF03354"/>
    </source>
</evidence>
<evidence type="ECO:0000259" key="2">
    <source>
        <dbReference type="Pfam" id="PF20441"/>
    </source>
</evidence>
<dbReference type="STRING" id="1608583.BN1356_00931"/>
<feature type="domain" description="Terminase large subunit-like ATPase" evidence="1">
    <location>
        <begin position="65"/>
        <end position="232"/>
    </location>
</feature>
<evidence type="ECO:0000313" key="4">
    <source>
        <dbReference type="Proteomes" id="UP000198604"/>
    </source>
</evidence>
<dbReference type="InterPro" id="IPR005021">
    <property type="entry name" value="Terminase_largesu-like"/>
</dbReference>
<dbReference type="EMBL" id="CTEN01000002">
    <property type="protein sequence ID" value="CQR24587.1"/>
    <property type="molecule type" value="Genomic_DNA"/>
</dbReference>
<dbReference type="InterPro" id="IPR027417">
    <property type="entry name" value="P-loop_NTPase"/>
</dbReference>
<gene>
    <name evidence="3" type="ORF">BN1356_00931</name>
</gene>
<dbReference type="RefSeq" id="WP_093650224.1">
    <property type="nucleotide sequence ID" value="NZ_CTEN01000002.1"/>
</dbReference>
<evidence type="ECO:0000313" key="3">
    <source>
        <dbReference type="EMBL" id="CQR24587.1"/>
    </source>
</evidence>
<organism evidence="3 4">
    <name type="scientific">Streptococcus varani</name>
    <dbReference type="NCBI Taxonomy" id="1608583"/>
    <lineage>
        <taxon>Bacteria</taxon>
        <taxon>Bacillati</taxon>
        <taxon>Bacillota</taxon>
        <taxon>Bacilli</taxon>
        <taxon>Lactobacillales</taxon>
        <taxon>Streptococcaceae</taxon>
        <taxon>Streptococcus</taxon>
    </lineage>
</organism>
<dbReference type="GO" id="GO:0004519">
    <property type="term" value="F:endonuclease activity"/>
    <property type="evidence" value="ECO:0007669"/>
    <property type="project" value="InterPro"/>
</dbReference>
<dbReference type="AlphaFoldDB" id="A0A0E4H7L3"/>
<dbReference type="Proteomes" id="UP000198604">
    <property type="component" value="Unassembled WGS sequence"/>
</dbReference>
<dbReference type="OrthoDB" id="9760250at2"/>
<dbReference type="PANTHER" id="PTHR41287">
    <property type="match status" value="1"/>
</dbReference>
<proteinExistence type="predicted"/>
<name>A0A0E4H7L3_9STRE</name>
<dbReference type="Pfam" id="PF20441">
    <property type="entry name" value="TerL_nuclease"/>
    <property type="match status" value="1"/>
</dbReference>
<protein>
    <submittedName>
        <fullName evidence="3">Putative phage terminase, large subunit</fullName>
    </submittedName>
</protein>
<sequence length="548" mass="64161">MISHKFIDDYFGRYERGEILFNKERQLLYDYLKNDFLLRNDIYIDSQMVEDYVTFSEKYFFPLDEWEKFITPFIFCYYKKTNDLVFEKFFITMGRGGGKNGFITTLSLFLISRLHGIRLYDVTIVANSEYQAQRSFLEAHYKIDEKPVLQKYFLNGKAKIQDKNLKGTFRFATSNAKTKDGGREGAVIYDEIHEMVDDAIVDVFSGGLGKVDNPREFFISTNGFVRDGYYDKIFAKSISFLKGEGQENIFPFICKIDESDEVDNFDKWEKANPVFAKPMNRRSTRLFNKRVNDYYEMIETPSKRKNFMNKHMNFPELDLEKDVTSREKLLATQREPSESLAGRSCVAGFDFAGIRDFASVGLLFKIGDDYVWKQHSFARREIIQKFNIKAPLKEWENEGIVTIVDEPSISASLVVNKLIEWRNEGYQIEVVCADSHKMDYLKLLLEEAGFEFEFLRNPGAIQAKMSPIVEDNFENERFIFGNDRMMLWYTDNTFVKRDKAGNVRYEKKEQVRRKTDGFHALLAALYKRDRIEEGSATAFLDALDGWDF</sequence>
<dbReference type="PANTHER" id="PTHR41287:SF1">
    <property type="entry name" value="PROTEIN YMFN"/>
    <property type="match status" value="1"/>
</dbReference>
<dbReference type="InterPro" id="IPR046461">
    <property type="entry name" value="TerL_ATPase"/>
</dbReference>